<dbReference type="Proteomes" id="UP000837857">
    <property type="component" value="Chromosome 4"/>
</dbReference>
<keyword evidence="2" id="KW-1185">Reference proteome</keyword>
<proteinExistence type="predicted"/>
<reference evidence="1" key="1">
    <citation type="submission" date="2022-03" db="EMBL/GenBank/DDBJ databases">
        <authorList>
            <person name="Martin H S."/>
        </authorList>
    </citation>
    <scope>NUCLEOTIDE SEQUENCE</scope>
</reference>
<dbReference type="EMBL" id="OW152816">
    <property type="protein sequence ID" value="CAH2067588.1"/>
    <property type="molecule type" value="Genomic_DNA"/>
</dbReference>
<evidence type="ECO:0000313" key="2">
    <source>
        <dbReference type="Proteomes" id="UP000837857"/>
    </source>
</evidence>
<feature type="non-terminal residue" evidence="1">
    <location>
        <position position="72"/>
    </location>
</feature>
<accession>A0ABN8IUR8</accession>
<evidence type="ECO:0000313" key="1">
    <source>
        <dbReference type="EMBL" id="CAH2067588.1"/>
    </source>
</evidence>
<protein>
    <submittedName>
        <fullName evidence="1">Uncharacterized protein</fullName>
    </submittedName>
</protein>
<sequence length="72" mass="8198">MSESKAGLNQFACLCSRKKETSEQMDYLTLSTIFTFKRGLATSLTVRYAELQHFHEVVVLPWKKLCSKQPAA</sequence>
<organism evidence="1 2">
    <name type="scientific">Iphiclides podalirius</name>
    <name type="common">scarce swallowtail</name>
    <dbReference type="NCBI Taxonomy" id="110791"/>
    <lineage>
        <taxon>Eukaryota</taxon>
        <taxon>Metazoa</taxon>
        <taxon>Ecdysozoa</taxon>
        <taxon>Arthropoda</taxon>
        <taxon>Hexapoda</taxon>
        <taxon>Insecta</taxon>
        <taxon>Pterygota</taxon>
        <taxon>Neoptera</taxon>
        <taxon>Endopterygota</taxon>
        <taxon>Lepidoptera</taxon>
        <taxon>Glossata</taxon>
        <taxon>Ditrysia</taxon>
        <taxon>Papilionoidea</taxon>
        <taxon>Papilionidae</taxon>
        <taxon>Papilioninae</taxon>
        <taxon>Iphiclides</taxon>
    </lineage>
</organism>
<gene>
    <name evidence="1" type="ORF">IPOD504_LOCUS13946</name>
</gene>
<name>A0ABN8IUR8_9NEOP</name>